<dbReference type="GO" id="GO:0017061">
    <property type="term" value="F:S-methyl-5-thioadenosine phosphorylase activity"/>
    <property type="evidence" value="ECO:0007669"/>
    <property type="project" value="UniProtKB-EC"/>
</dbReference>
<comment type="catalytic activity">
    <reaction evidence="7">
        <text>adenosine + H2O + H(+) = inosine + NH4(+)</text>
        <dbReference type="Rhea" id="RHEA:24408"/>
        <dbReference type="ChEBI" id="CHEBI:15377"/>
        <dbReference type="ChEBI" id="CHEBI:15378"/>
        <dbReference type="ChEBI" id="CHEBI:16335"/>
        <dbReference type="ChEBI" id="CHEBI:17596"/>
        <dbReference type="ChEBI" id="CHEBI:28938"/>
        <dbReference type="EC" id="3.5.4.4"/>
    </reaction>
    <physiologicalReaction direction="left-to-right" evidence="7">
        <dbReference type="Rhea" id="RHEA:24409"/>
    </physiologicalReaction>
</comment>
<dbReference type="PANTHER" id="PTHR30616:SF2">
    <property type="entry name" value="PURINE NUCLEOSIDE PHOSPHORYLASE LACC1"/>
    <property type="match status" value="1"/>
</dbReference>
<evidence type="ECO:0000256" key="8">
    <source>
        <dbReference type="ARBA" id="ARBA00048968"/>
    </source>
</evidence>
<evidence type="ECO:0000256" key="9">
    <source>
        <dbReference type="ARBA" id="ARBA00049893"/>
    </source>
</evidence>
<keyword evidence="4" id="KW-0479">Metal-binding</keyword>
<accession>A0A1X9T343</accession>
<reference evidence="11 12" key="1">
    <citation type="journal article" date="2017" name="Genome Biol. Evol.">
        <title>Comparative Genomic Analysis Identifies a Campylobacter Clade Deficient in Selenium Metabolism.</title>
        <authorList>
            <person name="Miller W.G."/>
            <person name="Yee E."/>
            <person name="Lopes B.S."/>
            <person name="Chapman M.H."/>
            <person name="Huynh S."/>
            <person name="Bono J.L."/>
            <person name="Parker C.T."/>
            <person name="Strachan N.J.C."/>
            <person name="Forbes K.J."/>
        </authorList>
    </citation>
    <scope>NUCLEOTIDE SEQUENCE [LARGE SCALE GENOMIC DNA]</scope>
    <source>
        <strain evidence="11 12">RM8964</strain>
    </source>
</reference>
<comment type="catalytic activity">
    <reaction evidence="9">
        <text>S-methyl-5'-thioadenosine + phosphate = 5-(methylsulfanyl)-alpha-D-ribose 1-phosphate + adenine</text>
        <dbReference type="Rhea" id="RHEA:11852"/>
        <dbReference type="ChEBI" id="CHEBI:16708"/>
        <dbReference type="ChEBI" id="CHEBI:17509"/>
        <dbReference type="ChEBI" id="CHEBI:43474"/>
        <dbReference type="ChEBI" id="CHEBI:58533"/>
        <dbReference type="EC" id="2.4.2.28"/>
    </reaction>
    <physiologicalReaction direction="left-to-right" evidence="9">
        <dbReference type="Rhea" id="RHEA:11853"/>
    </physiologicalReaction>
</comment>
<proteinExistence type="inferred from homology"/>
<dbReference type="GO" id="GO:0016787">
    <property type="term" value="F:hydrolase activity"/>
    <property type="evidence" value="ECO:0007669"/>
    <property type="project" value="UniProtKB-KW"/>
</dbReference>
<dbReference type="InterPro" id="IPR003730">
    <property type="entry name" value="Cu_polyphenol_OxRdtase"/>
</dbReference>
<dbReference type="SUPFAM" id="SSF64438">
    <property type="entry name" value="CNF1/YfiH-like putative cysteine hydrolases"/>
    <property type="match status" value="1"/>
</dbReference>
<evidence type="ECO:0000256" key="5">
    <source>
        <dbReference type="ARBA" id="ARBA00022801"/>
    </source>
</evidence>
<evidence type="ECO:0000256" key="1">
    <source>
        <dbReference type="ARBA" id="ARBA00000553"/>
    </source>
</evidence>
<comment type="catalytic activity">
    <reaction evidence="8">
        <text>adenosine + phosphate = alpha-D-ribose 1-phosphate + adenine</text>
        <dbReference type="Rhea" id="RHEA:27642"/>
        <dbReference type="ChEBI" id="CHEBI:16335"/>
        <dbReference type="ChEBI" id="CHEBI:16708"/>
        <dbReference type="ChEBI" id="CHEBI:43474"/>
        <dbReference type="ChEBI" id="CHEBI:57720"/>
        <dbReference type="EC" id="2.4.2.1"/>
    </reaction>
    <physiologicalReaction direction="left-to-right" evidence="8">
        <dbReference type="Rhea" id="RHEA:27643"/>
    </physiologicalReaction>
</comment>
<evidence type="ECO:0000256" key="4">
    <source>
        <dbReference type="ARBA" id="ARBA00022723"/>
    </source>
</evidence>
<dbReference type="EMBL" id="CP018791">
    <property type="protein sequence ID" value="ARR02863.1"/>
    <property type="molecule type" value="Genomic_DNA"/>
</dbReference>
<keyword evidence="6" id="KW-0862">Zinc</keyword>
<dbReference type="CDD" id="cd16833">
    <property type="entry name" value="YfiH"/>
    <property type="match status" value="1"/>
</dbReference>
<evidence type="ECO:0000256" key="6">
    <source>
        <dbReference type="ARBA" id="ARBA00022833"/>
    </source>
</evidence>
<dbReference type="Proteomes" id="UP000194265">
    <property type="component" value="Chromosome"/>
</dbReference>
<dbReference type="STRING" id="1660074.CVIC8964_1479"/>
<dbReference type="InterPro" id="IPR038371">
    <property type="entry name" value="Cu_polyphenol_OxRdtase_sf"/>
</dbReference>
<protein>
    <recommendedName>
        <fullName evidence="10">Purine nucleoside phosphorylase</fullName>
    </recommendedName>
</protein>
<dbReference type="Pfam" id="PF02578">
    <property type="entry name" value="Cu-oxidase_4"/>
    <property type="match status" value="1"/>
</dbReference>
<dbReference type="GO" id="GO:0005507">
    <property type="term" value="F:copper ion binding"/>
    <property type="evidence" value="ECO:0007669"/>
    <property type="project" value="TreeGrafter"/>
</dbReference>
<evidence type="ECO:0000313" key="11">
    <source>
        <dbReference type="EMBL" id="ARR02863.1"/>
    </source>
</evidence>
<keyword evidence="3" id="KW-0808">Transferase</keyword>
<comment type="similarity">
    <text evidence="2 10">Belongs to the purine nucleoside phosphorylase YfiH/LACC1 family.</text>
</comment>
<evidence type="ECO:0000256" key="2">
    <source>
        <dbReference type="ARBA" id="ARBA00007353"/>
    </source>
</evidence>
<dbReference type="AlphaFoldDB" id="A0A1X9T343"/>
<evidence type="ECO:0000313" key="12">
    <source>
        <dbReference type="Proteomes" id="UP000194265"/>
    </source>
</evidence>
<comment type="catalytic activity">
    <reaction evidence="1">
        <text>inosine + phosphate = alpha-D-ribose 1-phosphate + hypoxanthine</text>
        <dbReference type="Rhea" id="RHEA:27646"/>
        <dbReference type="ChEBI" id="CHEBI:17368"/>
        <dbReference type="ChEBI" id="CHEBI:17596"/>
        <dbReference type="ChEBI" id="CHEBI:43474"/>
        <dbReference type="ChEBI" id="CHEBI:57720"/>
        <dbReference type="EC" id="2.4.2.1"/>
    </reaction>
    <physiologicalReaction direction="left-to-right" evidence="1">
        <dbReference type="Rhea" id="RHEA:27647"/>
    </physiologicalReaction>
</comment>
<dbReference type="Gene3D" id="3.60.140.10">
    <property type="entry name" value="CNF1/YfiH-like putative cysteine hydrolases"/>
    <property type="match status" value="1"/>
</dbReference>
<evidence type="ECO:0000256" key="3">
    <source>
        <dbReference type="ARBA" id="ARBA00022679"/>
    </source>
</evidence>
<dbReference type="NCBIfam" id="TIGR00726">
    <property type="entry name" value="peptidoglycan editing factor PgeF"/>
    <property type="match status" value="1"/>
</dbReference>
<evidence type="ECO:0000256" key="10">
    <source>
        <dbReference type="RuleBase" id="RU361274"/>
    </source>
</evidence>
<sequence length="229" mass="25605">MLVSIDNERLIAGFTTKFGGVSSKEYESLNLATHVGDDPRKVSKNREILTSKISAKKLIFMEQIHSNLVCVVDDFNQKLPPCDGVITDIKGLALCVMVADCSPVLIYDKAQDKIAAVHAGRAGIVQKIISKSIEKMNSNPKNLSVIIGPNISKNCYEIKKLDLGEFNRFIKDSKFDMNLAIKDELEELGVDNYKFLNICSHCDDRFYSYRKNGVTGRFAGFIMLKDKDV</sequence>
<dbReference type="PANTHER" id="PTHR30616">
    <property type="entry name" value="UNCHARACTERIZED PROTEIN YFIH"/>
    <property type="match status" value="1"/>
</dbReference>
<dbReference type="RefSeq" id="WP_086334038.1">
    <property type="nucleotide sequence ID" value="NZ_CP018791.1"/>
</dbReference>
<keyword evidence="5" id="KW-0378">Hydrolase</keyword>
<organism evidence="11 12">
    <name type="scientific">Campylobacter vicugnae</name>
    <dbReference type="NCBI Taxonomy" id="1660076"/>
    <lineage>
        <taxon>Bacteria</taxon>
        <taxon>Pseudomonadati</taxon>
        <taxon>Campylobacterota</taxon>
        <taxon>Epsilonproteobacteria</taxon>
        <taxon>Campylobacterales</taxon>
        <taxon>Campylobacteraceae</taxon>
        <taxon>Campylobacter</taxon>
    </lineage>
</organism>
<name>A0A1X9T343_9BACT</name>
<dbReference type="InterPro" id="IPR011324">
    <property type="entry name" value="Cytotoxic_necrot_fac-like_cat"/>
</dbReference>
<evidence type="ECO:0000256" key="7">
    <source>
        <dbReference type="ARBA" id="ARBA00047989"/>
    </source>
</evidence>
<gene>
    <name evidence="11" type="ORF">CVIC8964_1479</name>
</gene>
<dbReference type="OrthoDB" id="4279at2"/>